<organism evidence="2 3">
    <name type="scientific">Thermomonospora umbrina</name>
    <dbReference type="NCBI Taxonomy" id="111806"/>
    <lineage>
        <taxon>Bacteria</taxon>
        <taxon>Bacillati</taxon>
        <taxon>Actinomycetota</taxon>
        <taxon>Actinomycetes</taxon>
        <taxon>Streptosporangiales</taxon>
        <taxon>Thermomonosporaceae</taxon>
        <taxon>Thermomonospora</taxon>
    </lineage>
</organism>
<comment type="caution">
    <text evidence="2">The sequence shown here is derived from an EMBL/GenBank/DDBJ whole genome shotgun (WGS) entry which is preliminary data.</text>
</comment>
<evidence type="ECO:0000256" key="1">
    <source>
        <dbReference type="SAM" id="MobiDB-lite"/>
    </source>
</evidence>
<dbReference type="Proteomes" id="UP000256661">
    <property type="component" value="Unassembled WGS sequence"/>
</dbReference>
<keyword evidence="3" id="KW-1185">Reference proteome</keyword>
<proteinExistence type="predicted"/>
<protein>
    <submittedName>
        <fullName evidence="2">Uncharacterized protein</fullName>
    </submittedName>
</protein>
<reference evidence="2 3" key="1">
    <citation type="submission" date="2018-08" db="EMBL/GenBank/DDBJ databases">
        <title>Sequencing the genomes of 1000 actinobacteria strains.</title>
        <authorList>
            <person name="Klenk H.-P."/>
        </authorList>
    </citation>
    <scope>NUCLEOTIDE SEQUENCE [LARGE SCALE GENOMIC DNA]</scope>
    <source>
        <strain evidence="2 3">DSM 43927</strain>
    </source>
</reference>
<accession>A0A3D9SXF7</accession>
<dbReference type="AlphaFoldDB" id="A0A3D9SXF7"/>
<feature type="region of interest" description="Disordered" evidence="1">
    <location>
        <begin position="242"/>
        <end position="283"/>
    </location>
</feature>
<dbReference type="EMBL" id="QTTT01000001">
    <property type="protein sequence ID" value="REF00640.1"/>
    <property type="molecule type" value="Genomic_DNA"/>
</dbReference>
<name>A0A3D9SXF7_9ACTN</name>
<feature type="compositionally biased region" description="Pro residues" evidence="1">
    <location>
        <begin position="273"/>
        <end position="283"/>
    </location>
</feature>
<evidence type="ECO:0000313" key="3">
    <source>
        <dbReference type="Proteomes" id="UP000256661"/>
    </source>
</evidence>
<evidence type="ECO:0000313" key="2">
    <source>
        <dbReference type="EMBL" id="REF00640.1"/>
    </source>
</evidence>
<gene>
    <name evidence="2" type="ORF">DFJ69_6196</name>
</gene>
<sequence length="283" mass="30209">MTSSLTDRFSPGDGVHIVARRRSSDLGIPAAGVVTGIGSDEHRMHEVRFPGRITGSFAIDELERAARLDSRWANGDPLATEQDIIVMSARISMFVTGGLSPPAATVKSRDEHLTALAAWTGMAPDALLKHLTPAIGAHLFDFRDRRLATLFPVATVIGDISSPLEAQSLLIDILASRERGLDRAGPATDPRLGDRQMQLLGVELLELLSAWYGGSPAEVHHGVQPALDRLTRTDVAVMPGLRAPTASRLDTPAGGGPRTSHAPGGFPVDRPHLPPPRRTGPRP</sequence>